<evidence type="ECO:0000259" key="5">
    <source>
        <dbReference type="PROSITE" id="PS50977"/>
    </source>
</evidence>
<dbReference type="PRINTS" id="PR00455">
    <property type="entry name" value="HTHTETR"/>
</dbReference>
<evidence type="ECO:0000256" key="2">
    <source>
        <dbReference type="ARBA" id="ARBA00023125"/>
    </source>
</evidence>
<comment type="caution">
    <text evidence="6">The sequence shown here is derived from an EMBL/GenBank/DDBJ whole genome shotgun (WGS) entry which is preliminary data.</text>
</comment>
<reference evidence="6 7" key="1">
    <citation type="submission" date="2020-08" db="EMBL/GenBank/DDBJ databases">
        <title>Sequencing the genomes of 1000 actinobacteria strains.</title>
        <authorList>
            <person name="Klenk H.-P."/>
        </authorList>
    </citation>
    <scope>NUCLEOTIDE SEQUENCE [LARGE SCALE GENOMIC DNA]</scope>
    <source>
        <strain evidence="6 7">DSM 44230</strain>
    </source>
</reference>
<dbReference type="Pfam" id="PF16925">
    <property type="entry name" value="TetR_C_13"/>
    <property type="match status" value="1"/>
</dbReference>
<feature type="domain" description="HTH tetR-type" evidence="5">
    <location>
        <begin position="4"/>
        <end position="64"/>
    </location>
</feature>
<evidence type="ECO:0000256" key="1">
    <source>
        <dbReference type="ARBA" id="ARBA00023015"/>
    </source>
</evidence>
<dbReference type="Gene3D" id="1.10.357.10">
    <property type="entry name" value="Tetracycline Repressor, domain 2"/>
    <property type="match status" value="1"/>
</dbReference>
<evidence type="ECO:0000256" key="4">
    <source>
        <dbReference type="PROSITE-ProRule" id="PRU00335"/>
    </source>
</evidence>
<sequence>MPRPSVREVIVETALVEFHRSGYSACSVDAITRAAGVPKGSFYNHFRSKEELGVEVIGRYAANPEWSRDPDPSAPPLQRLRARFGIMRDVMVGNEFTRGCLIGNMGSEQADHSVAIRAEVDTDLTAWSGAIAELVRQAQAGGTAPAGLDPDRVARFVLNAWQGTVLRTKVVRSGQAFDDFFTTVFDDLLAAG</sequence>
<name>A0A7W7C704_9PSEU</name>
<dbReference type="SUPFAM" id="SSF46689">
    <property type="entry name" value="Homeodomain-like"/>
    <property type="match status" value="1"/>
</dbReference>
<dbReference type="EMBL" id="JACHMH010000001">
    <property type="protein sequence ID" value="MBB4675656.1"/>
    <property type="molecule type" value="Genomic_DNA"/>
</dbReference>
<dbReference type="RefSeq" id="WP_185001600.1">
    <property type="nucleotide sequence ID" value="NZ_BAAAUI010000031.1"/>
</dbReference>
<keyword evidence="3" id="KW-0804">Transcription</keyword>
<dbReference type="InterPro" id="IPR011075">
    <property type="entry name" value="TetR_C"/>
</dbReference>
<dbReference type="InterPro" id="IPR001647">
    <property type="entry name" value="HTH_TetR"/>
</dbReference>
<dbReference type="AlphaFoldDB" id="A0A7W7C704"/>
<dbReference type="PROSITE" id="PS50977">
    <property type="entry name" value="HTH_TETR_2"/>
    <property type="match status" value="1"/>
</dbReference>
<dbReference type="GO" id="GO:0003677">
    <property type="term" value="F:DNA binding"/>
    <property type="evidence" value="ECO:0007669"/>
    <property type="project" value="UniProtKB-UniRule"/>
</dbReference>
<dbReference type="SUPFAM" id="SSF48498">
    <property type="entry name" value="Tetracyclin repressor-like, C-terminal domain"/>
    <property type="match status" value="1"/>
</dbReference>
<feature type="DNA-binding region" description="H-T-H motif" evidence="4">
    <location>
        <begin position="27"/>
        <end position="46"/>
    </location>
</feature>
<gene>
    <name evidence="6" type="ORF">HNR67_001774</name>
</gene>
<dbReference type="Pfam" id="PF00440">
    <property type="entry name" value="TetR_N"/>
    <property type="match status" value="1"/>
</dbReference>
<evidence type="ECO:0000256" key="3">
    <source>
        <dbReference type="ARBA" id="ARBA00023163"/>
    </source>
</evidence>
<dbReference type="InterPro" id="IPR009057">
    <property type="entry name" value="Homeodomain-like_sf"/>
</dbReference>
<keyword evidence="2 4" id="KW-0238">DNA-binding</keyword>
<dbReference type="Proteomes" id="UP000533598">
    <property type="component" value="Unassembled WGS sequence"/>
</dbReference>
<keyword evidence="1" id="KW-0805">Transcription regulation</keyword>
<dbReference type="PANTHER" id="PTHR47506">
    <property type="entry name" value="TRANSCRIPTIONAL REGULATORY PROTEIN"/>
    <property type="match status" value="1"/>
</dbReference>
<keyword evidence="7" id="KW-1185">Reference proteome</keyword>
<organism evidence="6 7">
    <name type="scientific">Crossiella cryophila</name>
    <dbReference type="NCBI Taxonomy" id="43355"/>
    <lineage>
        <taxon>Bacteria</taxon>
        <taxon>Bacillati</taxon>
        <taxon>Actinomycetota</taxon>
        <taxon>Actinomycetes</taxon>
        <taxon>Pseudonocardiales</taxon>
        <taxon>Pseudonocardiaceae</taxon>
        <taxon>Crossiella</taxon>
    </lineage>
</organism>
<proteinExistence type="predicted"/>
<evidence type="ECO:0000313" key="7">
    <source>
        <dbReference type="Proteomes" id="UP000533598"/>
    </source>
</evidence>
<protein>
    <submittedName>
        <fullName evidence="6">TetR/AcrR family transcriptional repressor of nem operon</fullName>
    </submittedName>
</protein>
<evidence type="ECO:0000313" key="6">
    <source>
        <dbReference type="EMBL" id="MBB4675656.1"/>
    </source>
</evidence>
<accession>A0A7W7C704</accession>
<dbReference type="PANTHER" id="PTHR47506:SF6">
    <property type="entry name" value="HTH-TYPE TRANSCRIPTIONAL REPRESSOR NEMR"/>
    <property type="match status" value="1"/>
</dbReference>
<dbReference type="InterPro" id="IPR036271">
    <property type="entry name" value="Tet_transcr_reg_TetR-rel_C_sf"/>
</dbReference>